<feature type="domain" description="Fe2OG dioxygenase" evidence="7">
    <location>
        <begin position="515"/>
        <end position="611"/>
    </location>
</feature>
<evidence type="ECO:0000256" key="4">
    <source>
        <dbReference type="ARBA" id="ARBA00023002"/>
    </source>
</evidence>
<dbReference type="InterPro" id="IPR045054">
    <property type="entry name" value="P4HA-like"/>
</dbReference>
<dbReference type="Pfam" id="PF13640">
    <property type="entry name" value="2OG-FeII_Oxy_3"/>
    <property type="match status" value="1"/>
</dbReference>
<keyword evidence="3" id="KW-0223">Dioxygenase</keyword>
<dbReference type="GO" id="GO:0005783">
    <property type="term" value="C:endoplasmic reticulum"/>
    <property type="evidence" value="ECO:0007669"/>
    <property type="project" value="TreeGrafter"/>
</dbReference>
<protein>
    <recommendedName>
        <fullName evidence="7">Fe2OG dioxygenase domain-containing protein</fullName>
    </recommendedName>
</protein>
<organism evidence="8 9">
    <name type="scientific">Effrenium voratum</name>
    <dbReference type="NCBI Taxonomy" id="2562239"/>
    <lineage>
        <taxon>Eukaryota</taxon>
        <taxon>Sar</taxon>
        <taxon>Alveolata</taxon>
        <taxon>Dinophyceae</taxon>
        <taxon>Suessiales</taxon>
        <taxon>Symbiodiniaceae</taxon>
        <taxon>Effrenium</taxon>
    </lineage>
</organism>
<dbReference type="InterPro" id="IPR006620">
    <property type="entry name" value="Pro_4_hyd_alph"/>
</dbReference>
<evidence type="ECO:0000256" key="3">
    <source>
        <dbReference type="ARBA" id="ARBA00022964"/>
    </source>
</evidence>
<feature type="region of interest" description="Disordered" evidence="6">
    <location>
        <begin position="309"/>
        <end position="338"/>
    </location>
</feature>
<dbReference type="InterPro" id="IPR044862">
    <property type="entry name" value="Pro_4_hyd_alph_FE2OG_OXY"/>
</dbReference>
<evidence type="ECO:0000256" key="5">
    <source>
        <dbReference type="ARBA" id="ARBA00023004"/>
    </source>
</evidence>
<sequence>MGKLARGLVEQAKAAKDSGDSHGAAELLQKAARGKGAQAEVARYELALLNAQLGRHEEADRWLRSLGFTWKLSPQLLDGTALAGPRCAGEEFQVVAFDHALPGELLATLQDAFGPGAAFWTEHGYPTENFFSYNQPLADEGALPAAARCLEALAQDAFRSAGELTSVEWWAHLRPAGSGSGHQLHFDLDEVALAQACQPRHPLISCVLYLSANGATRSATMVTDQSLEPNSRAQRAWLCEPRVNRALLFNGALLHGVLPILGAAEAEPRITLMLGLWASNPCCSPAPALEEKFGPNMRVPDAGAGFTWPAKLSDASNGPKRQRPAQAERAELSGPISPVWCPVPSEPSQLETSTASSVDFLGKWFLRHAPEKLQQFDEVEEVSMDELQRLRAEADKKLSSQLAQNSLGWPPVDPVSKAPTGLRSFVVHEDPRMVAVPQFLSKEECDHLCELAQGSWIRSLVGKFADPAAGQTDKVATAEARTRTSSSCPLRPAQTVLVQRIEQRLAQLAKLPLENLERLVVVRYEPGQEFSLHHDGKFRPTTVFIYLNELPDNAGGDTFFPHLGFSFVPRTGCAVMWPNAQEDGSEDSRMVHAGRPPATGVKFGVNCFFNVDVKRVVSSPSMTVAAEECPAIDIASLEGDRGTSERSRTFSLGTEPALRVVPSFLTPEEAEDFEAKGRPASSSFQGSTVTLRTFGFQETPLVAQVEERLTEWNEFAAANLGSLRLVRGNTGLGMGNRGCGQRSASICLSEKAEAHFPHLGVRVVMQRGDLLEWPNAWFQSETAKEKITVEDLRTSHVHLIDAVLLDASFHDKSVRPDKA</sequence>
<dbReference type="GO" id="GO:0004656">
    <property type="term" value="F:procollagen-proline 4-dioxygenase activity"/>
    <property type="evidence" value="ECO:0007669"/>
    <property type="project" value="TreeGrafter"/>
</dbReference>
<evidence type="ECO:0000259" key="7">
    <source>
        <dbReference type="PROSITE" id="PS51471"/>
    </source>
</evidence>
<keyword evidence="4" id="KW-0560">Oxidoreductase</keyword>
<evidence type="ECO:0000256" key="6">
    <source>
        <dbReference type="SAM" id="MobiDB-lite"/>
    </source>
</evidence>
<dbReference type="PANTHER" id="PTHR10869">
    <property type="entry name" value="PROLYL 4-HYDROXYLASE ALPHA SUBUNIT"/>
    <property type="match status" value="1"/>
</dbReference>
<comment type="caution">
    <text evidence="8">The sequence shown here is derived from an EMBL/GenBank/DDBJ whole genome shotgun (WGS) entry which is preliminary data.</text>
</comment>
<dbReference type="AlphaFoldDB" id="A0AA36NI94"/>
<dbReference type="SMART" id="SM00702">
    <property type="entry name" value="P4Hc"/>
    <property type="match status" value="1"/>
</dbReference>
<evidence type="ECO:0000313" key="9">
    <source>
        <dbReference type="Proteomes" id="UP001178507"/>
    </source>
</evidence>
<dbReference type="Proteomes" id="UP001178507">
    <property type="component" value="Unassembled WGS sequence"/>
</dbReference>
<accession>A0AA36NI94</accession>
<gene>
    <name evidence="8" type="ORF">EVOR1521_LOCUS27192</name>
</gene>
<dbReference type="GO" id="GO:0005506">
    <property type="term" value="F:iron ion binding"/>
    <property type="evidence" value="ECO:0007669"/>
    <property type="project" value="InterPro"/>
</dbReference>
<dbReference type="Gene3D" id="2.60.120.620">
    <property type="entry name" value="q2cbj1_9rhob like domain"/>
    <property type="match status" value="1"/>
</dbReference>
<proteinExistence type="predicted"/>
<keyword evidence="2" id="KW-0479">Metal-binding</keyword>
<name>A0AA36NI94_9DINO</name>
<keyword evidence="5" id="KW-0408">Iron</keyword>
<evidence type="ECO:0000256" key="1">
    <source>
        <dbReference type="ARBA" id="ARBA00001961"/>
    </source>
</evidence>
<dbReference type="InterPro" id="IPR005123">
    <property type="entry name" value="Oxoglu/Fe-dep_dioxygenase_dom"/>
</dbReference>
<keyword evidence="9" id="KW-1185">Reference proteome</keyword>
<dbReference type="PROSITE" id="PS51471">
    <property type="entry name" value="FE2OG_OXY"/>
    <property type="match status" value="1"/>
</dbReference>
<comment type="cofactor">
    <cofactor evidence="1">
        <name>L-ascorbate</name>
        <dbReference type="ChEBI" id="CHEBI:38290"/>
    </cofactor>
</comment>
<reference evidence="8" key="1">
    <citation type="submission" date="2023-08" db="EMBL/GenBank/DDBJ databases">
        <authorList>
            <person name="Chen Y."/>
            <person name="Shah S."/>
            <person name="Dougan E. K."/>
            <person name="Thang M."/>
            <person name="Chan C."/>
        </authorList>
    </citation>
    <scope>NUCLEOTIDE SEQUENCE</scope>
</reference>
<dbReference type="GO" id="GO:0031418">
    <property type="term" value="F:L-ascorbic acid binding"/>
    <property type="evidence" value="ECO:0007669"/>
    <property type="project" value="InterPro"/>
</dbReference>
<dbReference type="PANTHER" id="PTHR10869:SF246">
    <property type="entry name" value="TRANSMEMBRANE PROLYL 4-HYDROXYLASE"/>
    <property type="match status" value="1"/>
</dbReference>
<evidence type="ECO:0000313" key="8">
    <source>
        <dbReference type="EMBL" id="CAJ1404811.1"/>
    </source>
</evidence>
<evidence type="ECO:0000256" key="2">
    <source>
        <dbReference type="ARBA" id="ARBA00022723"/>
    </source>
</evidence>
<dbReference type="EMBL" id="CAUJNA010003557">
    <property type="protein sequence ID" value="CAJ1404811.1"/>
    <property type="molecule type" value="Genomic_DNA"/>
</dbReference>